<dbReference type="Gene3D" id="3.30.70.270">
    <property type="match status" value="1"/>
</dbReference>
<dbReference type="PROSITE" id="PS50878">
    <property type="entry name" value="RT_POL"/>
    <property type="match status" value="1"/>
</dbReference>
<evidence type="ECO:0000313" key="3">
    <source>
        <dbReference type="Proteomes" id="UP000236161"/>
    </source>
</evidence>
<dbReference type="EMBL" id="KZ452037">
    <property type="protein sequence ID" value="PKA49586.1"/>
    <property type="molecule type" value="Genomic_DNA"/>
</dbReference>
<accession>A0A2I0A222</accession>
<proteinExistence type="predicted"/>
<evidence type="ECO:0000259" key="1">
    <source>
        <dbReference type="PROSITE" id="PS50878"/>
    </source>
</evidence>
<dbReference type="STRING" id="1088818.A0A2I0A222"/>
<dbReference type="OrthoDB" id="769866at2759"/>
<dbReference type="PANTHER" id="PTHR46238">
    <property type="entry name" value="REVERSE TRANSCRIPTASE DOMAIN-CONTAINING PROTEIN"/>
    <property type="match status" value="1"/>
</dbReference>
<keyword evidence="3" id="KW-1185">Reference proteome</keyword>
<dbReference type="AlphaFoldDB" id="A0A2I0A222"/>
<protein>
    <recommendedName>
        <fullName evidence="1">Reverse transcriptase domain-containing protein</fullName>
    </recommendedName>
</protein>
<dbReference type="PANTHER" id="PTHR46238:SF8">
    <property type="entry name" value="ENDONUCLEASE_EXONUCLEASE_PHOSPHATASE DOMAIN-CONTAINING PROTEIN"/>
    <property type="match status" value="1"/>
</dbReference>
<dbReference type="Pfam" id="PF00078">
    <property type="entry name" value="RVT_1"/>
    <property type="match status" value="1"/>
</dbReference>
<organism evidence="2 3">
    <name type="scientific">Apostasia shenzhenica</name>
    <dbReference type="NCBI Taxonomy" id="1088818"/>
    <lineage>
        <taxon>Eukaryota</taxon>
        <taxon>Viridiplantae</taxon>
        <taxon>Streptophyta</taxon>
        <taxon>Embryophyta</taxon>
        <taxon>Tracheophyta</taxon>
        <taxon>Spermatophyta</taxon>
        <taxon>Magnoliopsida</taxon>
        <taxon>Liliopsida</taxon>
        <taxon>Asparagales</taxon>
        <taxon>Orchidaceae</taxon>
        <taxon>Apostasioideae</taxon>
        <taxon>Apostasia</taxon>
    </lineage>
</organism>
<dbReference type="InterPro" id="IPR000477">
    <property type="entry name" value="RT_dom"/>
</dbReference>
<sequence>MYEGVVICVRTQRGLTKDFPITVGLHQSSALSPYFFALIMEVMTGYIQDEVPWCMLFADDIVLVKKTKERAKAKLELWRNALESKGFHLSRLKTEYMECTFSQERNTYIKDVTIGDQIVKKSERFRYLVSIIQNDGEIDNDVISRIQAGWVKWRNASGVLCDRKFPSRIKGKFYKTVVRPAMIYGVKCWPVKRKHTNKINITEMRMLRWMCGYTRKDRMRNELSESKLALHQLRINLEKVGLDGLDI</sequence>
<reference evidence="2 3" key="1">
    <citation type="journal article" date="2017" name="Nature">
        <title>The Apostasia genome and the evolution of orchids.</title>
        <authorList>
            <person name="Zhang G.Q."/>
            <person name="Liu K.W."/>
            <person name="Li Z."/>
            <person name="Lohaus R."/>
            <person name="Hsiao Y.Y."/>
            <person name="Niu S.C."/>
            <person name="Wang J.Y."/>
            <person name="Lin Y.C."/>
            <person name="Xu Q."/>
            <person name="Chen L.J."/>
            <person name="Yoshida K."/>
            <person name="Fujiwara S."/>
            <person name="Wang Z.W."/>
            <person name="Zhang Y.Q."/>
            <person name="Mitsuda N."/>
            <person name="Wang M."/>
            <person name="Liu G.H."/>
            <person name="Pecoraro L."/>
            <person name="Huang H.X."/>
            <person name="Xiao X.J."/>
            <person name="Lin M."/>
            <person name="Wu X.Y."/>
            <person name="Wu W.L."/>
            <person name="Chen Y.Y."/>
            <person name="Chang S.B."/>
            <person name="Sakamoto S."/>
            <person name="Ohme-Takagi M."/>
            <person name="Yagi M."/>
            <person name="Zeng S.J."/>
            <person name="Shen C.Y."/>
            <person name="Yeh C.M."/>
            <person name="Luo Y.B."/>
            <person name="Tsai W.C."/>
            <person name="Van de Peer Y."/>
            <person name="Liu Z.J."/>
        </authorList>
    </citation>
    <scope>NUCLEOTIDE SEQUENCE [LARGE SCALE GENOMIC DNA]</scope>
    <source>
        <strain evidence="3">cv. Shenzhen</strain>
        <tissue evidence="2">Stem</tissue>
    </source>
</reference>
<evidence type="ECO:0000313" key="2">
    <source>
        <dbReference type="EMBL" id="PKA49586.1"/>
    </source>
</evidence>
<feature type="domain" description="Reverse transcriptase" evidence="1">
    <location>
        <begin position="1"/>
        <end position="132"/>
    </location>
</feature>
<dbReference type="InterPro" id="IPR043128">
    <property type="entry name" value="Rev_trsase/Diguanyl_cyclase"/>
</dbReference>
<name>A0A2I0A222_9ASPA</name>
<gene>
    <name evidence="2" type="ORF">AXF42_Ash004126</name>
</gene>
<dbReference type="Proteomes" id="UP000236161">
    <property type="component" value="Unassembled WGS sequence"/>
</dbReference>